<dbReference type="AlphaFoldDB" id="A0A9X2KVV0"/>
<dbReference type="GO" id="GO:0005829">
    <property type="term" value="C:cytosol"/>
    <property type="evidence" value="ECO:0007669"/>
    <property type="project" value="TreeGrafter"/>
</dbReference>
<dbReference type="SUPFAM" id="SSF48334">
    <property type="entry name" value="DNA repair protein MutS, domain III"/>
    <property type="match status" value="1"/>
</dbReference>
<dbReference type="HAMAP" id="MF_00096">
    <property type="entry name" value="MutS"/>
    <property type="match status" value="1"/>
</dbReference>
<dbReference type="FunFam" id="3.40.50.300:FF:000870">
    <property type="entry name" value="MutS protein homolog 4"/>
    <property type="match status" value="1"/>
</dbReference>
<evidence type="ECO:0000313" key="13">
    <source>
        <dbReference type="Proteomes" id="UP001155280"/>
    </source>
</evidence>
<dbReference type="NCBIfam" id="NF003810">
    <property type="entry name" value="PRK05399.1"/>
    <property type="match status" value="1"/>
</dbReference>
<dbReference type="GO" id="GO:0005524">
    <property type="term" value="F:ATP binding"/>
    <property type="evidence" value="ECO:0007669"/>
    <property type="project" value="UniProtKB-UniRule"/>
</dbReference>
<evidence type="ECO:0000256" key="8">
    <source>
        <dbReference type="ARBA" id="ARBA00024647"/>
    </source>
</evidence>
<dbReference type="InterPro" id="IPR036678">
    <property type="entry name" value="MutS_con_dom_sf"/>
</dbReference>
<feature type="binding site" evidence="9">
    <location>
        <begin position="618"/>
        <end position="625"/>
    </location>
    <ligand>
        <name>ATP</name>
        <dbReference type="ChEBI" id="CHEBI:30616"/>
    </ligand>
</feature>
<dbReference type="Gene3D" id="3.40.50.300">
    <property type="entry name" value="P-loop containing nucleotide triphosphate hydrolases"/>
    <property type="match status" value="1"/>
</dbReference>
<keyword evidence="13" id="KW-1185">Reference proteome</keyword>
<dbReference type="InterPro" id="IPR027417">
    <property type="entry name" value="P-loop_NTPase"/>
</dbReference>
<dbReference type="Pfam" id="PF01624">
    <property type="entry name" value="MutS_I"/>
    <property type="match status" value="1"/>
</dbReference>
<dbReference type="GO" id="GO:0006298">
    <property type="term" value="P:mismatch repair"/>
    <property type="evidence" value="ECO:0007669"/>
    <property type="project" value="UniProtKB-UniRule"/>
</dbReference>
<dbReference type="CDD" id="cd03284">
    <property type="entry name" value="ABC_MutS1"/>
    <property type="match status" value="1"/>
</dbReference>
<organism evidence="12 13">
    <name type="scientific">Christiangramia oceanisediminis</name>
    <dbReference type="NCBI Taxonomy" id="2920386"/>
    <lineage>
        <taxon>Bacteria</taxon>
        <taxon>Pseudomonadati</taxon>
        <taxon>Bacteroidota</taxon>
        <taxon>Flavobacteriia</taxon>
        <taxon>Flavobacteriales</taxon>
        <taxon>Flavobacteriaceae</taxon>
        <taxon>Christiangramia</taxon>
    </lineage>
</organism>
<gene>
    <name evidence="9 12" type="primary">mutS</name>
    <name evidence="12" type="ORF">MKO06_01610</name>
</gene>
<comment type="function">
    <text evidence="8 9">This protein is involved in the repair of mismatches in DNA. It is possible that it carries out the mismatch recognition step. This protein has a weak ATPase activity.</text>
</comment>
<evidence type="ECO:0000256" key="3">
    <source>
        <dbReference type="ARBA" id="ARBA00022741"/>
    </source>
</evidence>
<evidence type="ECO:0000313" key="12">
    <source>
        <dbReference type="EMBL" id="MCP9198584.1"/>
    </source>
</evidence>
<keyword evidence="5 9" id="KW-0067">ATP-binding</keyword>
<feature type="domain" description="DNA mismatch repair proteins mutS family" evidence="11">
    <location>
        <begin position="692"/>
        <end position="708"/>
    </location>
</feature>
<sequence length="871" mass="98445">MAAKKSPKVTPLMKQYNSIKDKYPDALLLFRVGDFYETFGEDAVKAARILNIVLTNRNNGSERTELAGFPHHSLNTYLPKLVKAGQRVAICDQLEDPKMTKTIVKRGVTELVTPGVAMNDDILQSKSNNFLCAVHFGKKNLGVSFLDVSIGEFLCAQGNVEYIDKLLQNFGPSEILVQKKFKKEFSENFGKDHHCFYLDDWVFKTDYAEETLNGHFKTKSLKGFGVDHLEEGVIASGAVLYYLAETRHHRLQHITSINRIAEEEYVWMDRFTIRNLELYHSTAANAVTLLDVIDKTISPMGGRLLKRWLALPLKNAELIEKRLEVVEYLIKHPDILADIQDQIREVSDLERLISKVATQRISPREVNQLKNSLNAILPIKELASNCENDALKVIGDNLHSCDLLRKKISESISEEAPVNVQKGNVIAKGFSKELDDLRDIAFSGKDYLDNMIKRETEATGISSLKIGNNNVYGYYIEVRNTHKDKVPESWTRKQTLVNAERYITEELKEYESKILGAEEKILQLEQELFGKLVAWMADYIDPVQQNAKLIARLDCLCSFAQQAQAENYSRPQLLDSYALDIKEGRHPVIEKQLPPGEVYVTNDLHLDREEQQIIMITGPNMSGKSAILRQTALIVLMAQMGSFVPAKSAEIGVVDKIFTRVGASDNISMGESTFMVEMNETASILNNISDRSLVLLDEIGRGTSTYDGISIAWAISEYLHEHPARPKTLFATHYHELNEMCDTFSRIKNFNVSVKELKDNVLFLRKLVPGGSEHSFGIHVAKMAGMPQMVLHRANKILAKLEASHSMEDSGEILKKSAEDEMQLSFFNLDDPLLEDLKQELLGIDIDTLTPVEALMKLNEIKRMLSIKNKH</sequence>
<evidence type="ECO:0000256" key="2">
    <source>
        <dbReference type="ARBA" id="ARBA00021982"/>
    </source>
</evidence>
<dbReference type="SUPFAM" id="SSF53150">
    <property type="entry name" value="DNA repair protein MutS, domain II"/>
    <property type="match status" value="1"/>
</dbReference>
<accession>A0A9X2KVV0</accession>
<dbReference type="InterPro" id="IPR007696">
    <property type="entry name" value="DNA_mismatch_repair_MutS_core"/>
</dbReference>
<evidence type="ECO:0000256" key="6">
    <source>
        <dbReference type="ARBA" id="ARBA00023125"/>
    </source>
</evidence>
<evidence type="ECO:0000256" key="5">
    <source>
        <dbReference type="ARBA" id="ARBA00022840"/>
    </source>
</evidence>
<dbReference type="EMBL" id="JANCNS010000001">
    <property type="protein sequence ID" value="MCP9198584.1"/>
    <property type="molecule type" value="Genomic_DNA"/>
</dbReference>
<dbReference type="InterPro" id="IPR007861">
    <property type="entry name" value="DNA_mismatch_repair_MutS_clamp"/>
</dbReference>
<dbReference type="NCBIfam" id="TIGR01070">
    <property type="entry name" value="mutS1"/>
    <property type="match status" value="1"/>
</dbReference>
<dbReference type="GO" id="GO:0030983">
    <property type="term" value="F:mismatched DNA binding"/>
    <property type="evidence" value="ECO:0007669"/>
    <property type="project" value="InterPro"/>
</dbReference>
<dbReference type="SUPFAM" id="SSF52540">
    <property type="entry name" value="P-loop containing nucleoside triphosphate hydrolases"/>
    <property type="match status" value="1"/>
</dbReference>
<dbReference type="SUPFAM" id="SSF55271">
    <property type="entry name" value="DNA repair protein MutS, domain I"/>
    <property type="match status" value="1"/>
</dbReference>
<evidence type="ECO:0000256" key="10">
    <source>
        <dbReference type="RuleBase" id="RU003756"/>
    </source>
</evidence>
<dbReference type="InterPro" id="IPR007860">
    <property type="entry name" value="DNA_mmatch_repair_MutS_con_dom"/>
</dbReference>
<proteinExistence type="inferred from homology"/>
<dbReference type="InterPro" id="IPR016151">
    <property type="entry name" value="DNA_mismatch_repair_MutS_N"/>
</dbReference>
<keyword evidence="4 9" id="KW-0227">DNA damage</keyword>
<reference evidence="12" key="1">
    <citation type="submission" date="2022-07" db="EMBL/GenBank/DDBJ databases">
        <title>Gramela sediminis sp. nov., isolated from deep-sea sediment of the Indian Ocean.</title>
        <authorList>
            <person name="Shi H."/>
        </authorList>
    </citation>
    <scope>NUCLEOTIDE SEQUENCE</scope>
    <source>
        <strain evidence="12">GC03-9</strain>
    </source>
</reference>
<dbReference type="GO" id="GO:0003684">
    <property type="term" value="F:damaged DNA binding"/>
    <property type="evidence" value="ECO:0007669"/>
    <property type="project" value="UniProtKB-UniRule"/>
</dbReference>
<comment type="similarity">
    <text evidence="1 9 10">Belongs to the DNA mismatch repair MutS family.</text>
</comment>
<evidence type="ECO:0000256" key="9">
    <source>
        <dbReference type="HAMAP-Rule" id="MF_00096"/>
    </source>
</evidence>
<dbReference type="GO" id="GO:0140664">
    <property type="term" value="F:ATP-dependent DNA damage sensor activity"/>
    <property type="evidence" value="ECO:0007669"/>
    <property type="project" value="InterPro"/>
</dbReference>
<evidence type="ECO:0000256" key="7">
    <source>
        <dbReference type="ARBA" id="ARBA00023204"/>
    </source>
</evidence>
<dbReference type="Gene3D" id="3.40.1170.10">
    <property type="entry name" value="DNA repair protein MutS, domain I"/>
    <property type="match status" value="1"/>
</dbReference>
<protein>
    <recommendedName>
        <fullName evidence="2 9">DNA mismatch repair protein MutS</fullName>
    </recommendedName>
</protein>
<keyword evidence="6 9" id="KW-0238">DNA-binding</keyword>
<evidence type="ECO:0000256" key="4">
    <source>
        <dbReference type="ARBA" id="ARBA00022763"/>
    </source>
</evidence>
<dbReference type="InterPro" id="IPR000432">
    <property type="entry name" value="DNA_mismatch_repair_MutS_C"/>
</dbReference>
<dbReference type="Gene3D" id="1.10.1420.10">
    <property type="match status" value="2"/>
</dbReference>
<dbReference type="InterPro" id="IPR007695">
    <property type="entry name" value="DNA_mismatch_repair_MutS-lik_N"/>
</dbReference>
<name>A0A9X2KVV0_9FLAO</name>
<dbReference type="InterPro" id="IPR045076">
    <property type="entry name" value="MutS"/>
</dbReference>
<keyword evidence="3 9" id="KW-0547">Nucleotide-binding</keyword>
<dbReference type="Pfam" id="PF00488">
    <property type="entry name" value="MutS_V"/>
    <property type="match status" value="1"/>
</dbReference>
<dbReference type="Pfam" id="PF05192">
    <property type="entry name" value="MutS_III"/>
    <property type="match status" value="1"/>
</dbReference>
<evidence type="ECO:0000256" key="1">
    <source>
        <dbReference type="ARBA" id="ARBA00006271"/>
    </source>
</evidence>
<dbReference type="InterPro" id="IPR036187">
    <property type="entry name" value="DNA_mismatch_repair_MutS_sf"/>
</dbReference>
<comment type="caution">
    <text evidence="12">The sequence shown here is derived from an EMBL/GenBank/DDBJ whole genome shotgun (WGS) entry which is preliminary data.</text>
</comment>
<dbReference type="PROSITE" id="PS00486">
    <property type="entry name" value="DNA_MISMATCH_REPAIR_2"/>
    <property type="match status" value="1"/>
</dbReference>
<dbReference type="PIRSF" id="PIRSF037677">
    <property type="entry name" value="DNA_mis_repair_Msh6"/>
    <property type="match status" value="1"/>
</dbReference>
<dbReference type="InterPro" id="IPR005748">
    <property type="entry name" value="DNA_mismatch_repair_MutS"/>
</dbReference>
<dbReference type="SMART" id="SM00533">
    <property type="entry name" value="MUTSd"/>
    <property type="match status" value="1"/>
</dbReference>
<dbReference type="Pfam" id="PF05190">
    <property type="entry name" value="MutS_IV"/>
    <property type="match status" value="1"/>
</dbReference>
<dbReference type="FunFam" id="3.40.1170.10:FF:000001">
    <property type="entry name" value="DNA mismatch repair protein MutS"/>
    <property type="match status" value="1"/>
</dbReference>
<dbReference type="Pfam" id="PF05188">
    <property type="entry name" value="MutS_II"/>
    <property type="match status" value="1"/>
</dbReference>
<dbReference type="InterPro" id="IPR017261">
    <property type="entry name" value="DNA_mismatch_repair_MutS/MSH"/>
</dbReference>
<evidence type="ECO:0000259" key="11">
    <source>
        <dbReference type="PROSITE" id="PS00486"/>
    </source>
</evidence>
<dbReference type="PANTHER" id="PTHR11361">
    <property type="entry name" value="DNA MISMATCH REPAIR PROTEIN MUTS FAMILY MEMBER"/>
    <property type="match status" value="1"/>
</dbReference>
<dbReference type="PANTHER" id="PTHR11361:SF34">
    <property type="entry name" value="DNA MISMATCH REPAIR PROTEIN MSH1, MITOCHONDRIAL"/>
    <property type="match status" value="1"/>
</dbReference>
<dbReference type="SMART" id="SM00534">
    <property type="entry name" value="MUTSac"/>
    <property type="match status" value="1"/>
</dbReference>
<keyword evidence="7 9" id="KW-0234">DNA repair</keyword>
<dbReference type="Gene3D" id="3.30.420.110">
    <property type="entry name" value="MutS, connector domain"/>
    <property type="match status" value="1"/>
</dbReference>
<dbReference type="Proteomes" id="UP001155280">
    <property type="component" value="Unassembled WGS sequence"/>
</dbReference>